<dbReference type="Proteomes" id="UP000249910">
    <property type="component" value="Chromosome"/>
</dbReference>
<feature type="domain" description="NAD-dependent epimerase/dehydratase" evidence="1">
    <location>
        <begin position="9"/>
        <end position="184"/>
    </location>
</feature>
<protein>
    <recommendedName>
        <fullName evidence="1">NAD-dependent epimerase/dehydratase domain-containing protein</fullName>
    </recommendedName>
</protein>
<evidence type="ECO:0000313" key="2">
    <source>
        <dbReference type="EMBL" id="ASG68516.1"/>
    </source>
</evidence>
<dbReference type="Pfam" id="PF01370">
    <property type="entry name" value="Epimerase"/>
    <property type="match status" value="1"/>
</dbReference>
<dbReference type="Gene3D" id="3.40.50.720">
    <property type="entry name" value="NAD(P)-binding Rossmann-like Domain"/>
    <property type="match status" value="1"/>
</dbReference>
<sequence length="251" mass="29015">MELIIMNKVLVTGASGFIGRNLTSYLKNRNVDVIEHNRIHSLTSLKKKLKSCDFIFHLAGEVRPRSTEESFVLSNVTLTEYILDNLVNYGKKPILLSSTIHAERSSGGQYGISKKAAEELVKKYSIENGISSYIYRLPHVFGEGCKPNYNSAISTWIYNIINGIPINIYDRSIKITYVYVQDIVCDFYECISIQNDKLNYMEAGKSFEVTLGEVEDYLLEFRENTLCNKTIFFENEFKNKLFKVFKYYYEK</sequence>
<name>A0ABN5AXB3_9GAMM</name>
<dbReference type="EMBL" id="CP022132">
    <property type="protein sequence ID" value="ASG68516.1"/>
    <property type="molecule type" value="Genomic_DNA"/>
</dbReference>
<dbReference type="InterPro" id="IPR036291">
    <property type="entry name" value="NAD(P)-bd_dom_sf"/>
</dbReference>
<proteinExistence type="predicted"/>
<accession>A0ABN5AXB3</accession>
<gene>
    <name evidence="2" type="ORF">CDV26_09050</name>
</gene>
<keyword evidence="3" id="KW-1185">Reference proteome</keyword>
<organism evidence="2 3">
    <name type="scientific">Francisella halioticida</name>
    <dbReference type="NCBI Taxonomy" id="549298"/>
    <lineage>
        <taxon>Bacteria</taxon>
        <taxon>Pseudomonadati</taxon>
        <taxon>Pseudomonadota</taxon>
        <taxon>Gammaproteobacteria</taxon>
        <taxon>Thiotrichales</taxon>
        <taxon>Francisellaceae</taxon>
        <taxon>Francisella</taxon>
    </lineage>
</organism>
<dbReference type="PANTHER" id="PTHR43245">
    <property type="entry name" value="BIFUNCTIONAL POLYMYXIN RESISTANCE PROTEIN ARNA"/>
    <property type="match status" value="1"/>
</dbReference>
<evidence type="ECO:0000259" key="1">
    <source>
        <dbReference type="Pfam" id="PF01370"/>
    </source>
</evidence>
<evidence type="ECO:0000313" key="3">
    <source>
        <dbReference type="Proteomes" id="UP000249910"/>
    </source>
</evidence>
<dbReference type="SUPFAM" id="SSF51735">
    <property type="entry name" value="NAD(P)-binding Rossmann-fold domains"/>
    <property type="match status" value="1"/>
</dbReference>
<dbReference type="PANTHER" id="PTHR43245:SF55">
    <property type="entry name" value="NAD(P)-BINDING DOMAIN-CONTAINING PROTEIN"/>
    <property type="match status" value="1"/>
</dbReference>
<dbReference type="InterPro" id="IPR050177">
    <property type="entry name" value="Lipid_A_modif_metabolic_enz"/>
</dbReference>
<dbReference type="InterPro" id="IPR001509">
    <property type="entry name" value="Epimerase_deHydtase"/>
</dbReference>
<reference evidence="2 3" key="1">
    <citation type="submission" date="2017-06" db="EMBL/GenBank/DDBJ databases">
        <title>Complete genome of Francisella halioticida.</title>
        <authorList>
            <person name="Sjodin A."/>
        </authorList>
    </citation>
    <scope>NUCLEOTIDE SEQUENCE [LARGE SCALE GENOMIC DNA]</scope>
    <source>
        <strain evidence="2 3">DSM 23729</strain>
    </source>
</reference>